<dbReference type="CDD" id="cd18584">
    <property type="entry name" value="ABC_6TM_AarD_CydD"/>
    <property type="match status" value="1"/>
</dbReference>
<evidence type="ECO:0000259" key="11">
    <source>
        <dbReference type="PROSITE" id="PS50929"/>
    </source>
</evidence>
<organism evidence="12 13">
    <name type="scientific">Alkalicoccus daliensis</name>
    <dbReference type="NCBI Taxonomy" id="745820"/>
    <lineage>
        <taxon>Bacteria</taxon>
        <taxon>Bacillati</taxon>
        <taxon>Bacillota</taxon>
        <taxon>Bacilli</taxon>
        <taxon>Bacillales</taxon>
        <taxon>Bacillaceae</taxon>
        <taxon>Alkalicoccus</taxon>
    </lineage>
</organism>
<dbReference type="InterPro" id="IPR017871">
    <property type="entry name" value="ABC_transporter-like_CS"/>
</dbReference>
<dbReference type="GO" id="GO:0005886">
    <property type="term" value="C:plasma membrane"/>
    <property type="evidence" value="ECO:0007669"/>
    <property type="project" value="UniProtKB-SubCell"/>
</dbReference>
<reference evidence="13" key="1">
    <citation type="submission" date="2016-10" db="EMBL/GenBank/DDBJ databases">
        <authorList>
            <person name="Varghese N."/>
            <person name="Submissions S."/>
        </authorList>
    </citation>
    <scope>NUCLEOTIDE SEQUENCE [LARGE SCALE GENOMIC DNA]</scope>
    <source>
        <strain evidence="13">CGMCC 1.10369</strain>
    </source>
</reference>
<dbReference type="Pfam" id="PF00005">
    <property type="entry name" value="ABC_tran"/>
    <property type="match status" value="1"/>
</dbReference>
<dbReference type="SUPFAM" id="SSF52540">
    <property type="entry name" value="P-loop containing nucleoside triphosphate hydrolases"/>
    <property type="match status" value="1"/>
</dbReference>
<evidence type="ECO:0000256" key="3">
    <source>
        <dbReference type="ARBA" id="ARBA00022475"/>
    </source>
</evidence>
<feature type="transmembrane region" description="Helical" evidence="9">
    <location>
        <begin position="239"/>
        <end position="260"/>
    </location>
</feature>
<evidence type="ECO:0000256" key="9">
    <source>
        <dbReference type="SAM" id="Phobius"/>
    </source>
</evidence>
<feature type="transmembrane region" description="Helical" evidence="9">
    <location>
        <begin position="134"/>
        <end position="155"/>
    </location>
</feature>
<keyword evidence="6 12" id="KW-0067">ATP-binding</keyword>
<evidence type="ECO:0000256" key="7">
    <source>
        <dbReference type="ARBA" id="ARBA00022989"/>
    </source>
</evidence>
<proteinExistence type="predicted"/>
<dbReference type="Gene3D" id="3.40.50.300">
    <property type="entry name" value="P-loop containing nucleotide triphosphate hydrolases"/>
    <property type="match status" value="1"/>
</dbReference>
<keyword evidence="4 9" id="KW-0812">Transmembrane</keyword>
<protein>
    <submittedName>
        <fullName evidence="12">ATP-binding cassette, subfamily C, CydD</fullName>
    </submittedName>
</protein>
<dbReference type="EMBL" id="FNIL01000018">
    <property type="protein sequence ID" value="SDO55408.1"/>
    <property type="molecule type" value="Genomic_DNA"/>
</dbReference>
<dbReference type="GO" id="GO:0005524">
    <property type="term" value="F:ATP binding"/>
    <property type="evidence" value="ECO:0007669"/>
    <property type="project" value="UniProtKB-KW"/>
</dbReference>
<feature type="domain" description="ABC transporter" evidence="10">
    <location>
        <begin position="335"/>
        <end position="568"/>
    </location>
</feature>
<dbReference type="GO" id="GO:0042883">
    <property type="term" value="P:cysteine transport"/>
    <property type="evidence" value="ECO:0007669"/>
    <property type="project" value="InterPro"/>
</dbReference>
<evidence type="ECO:0000313" key="12">
    <source>
        <dbReference type="EMBL" id="SDO55408.1"/>
    </source>
</evidence>
<evidence type="ECO:0000256" key="4">
    <source>
        <dbReference type="ARBA" id="ARBA00022692"/>
    </source>
</evidence>
<evidence type="ECO:0000256" key="8">
    <source>
        <dbReference type="ARBA" id="ARBA00023136"/>
    </source>
</evidence>
<dbReference type="InterPro" id="IPR027417">
    <property type="entry name" value="P-loop_NTPase"/>
</dbReference>
<evidence type="ECO:0000256" key="5">
    <source>
        <dbReference type="ARBA" id="ARBA00022741"/>
    </source>
</evidence>
<evidence type="ECO:0000256" key="6">
    <source>
        <dbReference type="ARBA" id="ARBA00022840"/>
    </source>
</evidence>
<dbReference type="InterPro" id="IPR014216">
    <property type="entry name" value="ABC_transptr_CydD"/>
</dbReference>
<keyword evidence="7 9" id="KW-1133">Transmembrane helix</keyword>
<dbReference type="Proteomes" id="UP000198778">
    <property type="component" value="Unassembled WGS sequence"/>
</dbReference>
<dbReference type="OrthoDB" id="9806127at2"/>
<dbReference type="InterPro" id="IPR011527">
    <property type="entry name" value="ABC1_TM_dom"/>
</dbReference>
<feature type="domain" description="ABC transmembrane type-1" evidence="11">
    <location>
        <begin position="20"/>
        <end position="303"/>
    </location>
</feature>
<dbReference type="Pfam" id="PF00664">
    <property type="entry name" value="ABC_membrane"/>
    <property type="match status" value="1"/>
</dbReference>
<keyword evidence="5" id="KW-0547">Nucleotide-binding</keyword>
<evidence type="ECO:0000259" key="10">
    <source>
        <dbReference type="PROSITE" id="PS50893"/>
    </source>
</evidence>
<dbReference type="GO" id="GO:0016887">
    <property type="term" value="F:ATP hydrolysis activity"/>
    <property type="evidence" value="ECO:0007669"/>
    <property type="project" value="InterPro"/>
</dbReference>
<keyword evidence="8 9" id="KW-0472">Membrane</keyword>
<gene>
    <name evidence="12" type="ORF">SAMN04488053_1184</name>
</gene>
<name>A0A1H0KHF4_9BACI</name>
<dbReference type="FunFam" id="3.40.50.300:FF:000221">
    <property type="entry name" value="Multidrug ABC transporter ATP-binding protein"/>
    <property type="match status" value="1"/>
</dbReference>
<dbReference type="PROSITE" id="PS50929">
    <property type="entry name" value="ABC_TM1F"/>
    <property type="match status" value="1"/>
</dbReference>
<dbReference type="InterPro" id="IPR003593">
    <property type="entry name" value="AAA+_ATPase"/>
</dbReference>
<dbReference type="SMART" id="SM00382">
    <property type="entry name" value="AAA"/>
    <property type="match status" value="1"/>
</dbReference>
<dbReference type="PROSITE" id="PS50893">
    <property type="entry name" value="ABC_TRANSPORTER_2"/>
    <property type="match status" value="1"/>
</dbReference>
<dbReference type="GO" id="GO:0140359">
    <property type="term" value="F:ABC-type transporter activity"/>
    <property type="evidence" value="ECO:0007669"/>
    <property type="project" value="InterPro"/>
</dbReference>
<feature type="transmembrane region" description="Helical" evidence="9">
    <location>
        <begin position="272"/>
        <end position="291"/>
    </location>
</feature>
<dbReference type="AlphaFoldDB" id="A0A1H0KHF4"/>
<feature type="transmembrane region" description="Helical" evidence="9">
    <location>
        <begin position="20"/>
        <end position="40"/>
    </location>
</feature>
<evidence type="ECO:0000256" key="2">
    <source>
        <dbReference type="ARBA" id="ARBA00022448"/>
    </source>
</evidence>
<dbReference type="InterPro" id="IPR036640">
    <property type="entry name" value="ABC1_TM_sf"/>
</dbReference>
<evidence type="ECO:0000256" key="1">
    <source>
        <dbReference type="ARBA" id="ARBA00004651"/>
    </source>
</evidence>
<dbReference type="Gene3D" id="1.20.1560.10">
    <property type="entry name" value="ABC transporter type 1, transmembrane domain"/>
    <property type="match status" value="1"/>
</dbReference>
<accession>A0A1H0KHF4</accession>
<feature type="transmembrane region" description="Helical" evidence="9">
    <location>
        <begin position="161"/>
        <end position="179"/>
    </location>
</feature>
<dbReference type="STRING" id="745820.SAMN04488053_1184"/>
<dbReference type="PANTHER" id="PTHR24221:SF590">
    <property type="entry name" value="COMPONENT LINKED WITH THE ASSEMBLY OF CYTOCHROME' TRANSPORT TRANSMEMBRANE ATP-BINDING PROTEIN ABC TRANSPORTER CYDD-RELATED"/>
    <property type="match status" value="1"/>
</dbReference>
<sequence length="574" mass="63276">MTAQQRLKELSKQDKTTRRLLMLISAAIGLTIVAQAYFIVSVVDQIFLQGASVAEVAWPLFGVLVSLALRALLQYVNNRTGERMAARMKQKFRSQLINKYTRNPVLTSEEGQSGGKVSVLLDAVDELDAYFSQYYVVMMQSSLVPLILLGAIFYMNWVSGLILLITAPFIPVMMIVIGNNTQKKSEEQMSQLQAFSGKFLDILQGLSTLKLLGKAEKQVEEVEKSSLNYRDATMTVLKIAFLSSLMLEFISMLSISLVALEVGLRLVLYDQLSFFIAFFVLILAPEFFASLKEMGSAFHAGRGSMAAADKIYAELDKEEKQTEWGEKAVPPSPALTFRSVSFAYDEERFQFGPVSLHMEAGSHTAVVGRSGAGKTTMMQLISGLLPAEGEIKLDGNPLSQHRESSWFQEVAYVTQHPFLFSGTLKENILLGVKQGEEDALQKAVEKSGLREVVDQLPEGLETKIGEGGRGLSGGEKQRVAVARAFMKKPTILLFDEPTTGLDVKTEQILQQSIAELSQGATVVTIAHRLHTIQQADQIIFLEDGKLAASGSHQELLAQSAEYQNMVNVQQGVRI</sequence>
<comment type="subcellular location">
    <subcellularLocation>
        <location evidence="1">Cell membrane</location>
        <topology evidence="1">Multi-pass membrane protein</topology>
    </subcellularLocation>
</comment>
<dbReference type="SUPFAM" id="SSF90123">
    <property type="entry name" value="ABC transporter transmembrane region"/>
    <property type="match status" value="1"/>
</dbReference>
<dbReference type="PANTHER" id="PTHR24221">
    <property type="entry name" value="ATP-BINDING CASSETTE SUB-FAMILY B"/>
    <property type="match status" value="1"/>
</dbReference>
<keyword evidence="3" id="KW-1003">Cell membrane</keyword>
<dbReference type="PROSITE" id="PS00211">
    <property type="entry name" value="ABC_TRANSPORTER_1"/>
    <property type="match status" value="1"/>
</dbReference>
<feature type="transmembrane region" description="Helical" evidence="9">
    <location>
        <begin position="46"/>
        <end position="73"/>
    </location>
</feature>
<evidence type="ECO:0000313" key="13">
    <source>
        <dbReference type="Proteomes" id="UP000198778"/>
    </source>
</evidence>
<keyword evidence="2" id="KW-0813">Transport</keyword>
<dbReference type="InterPro" id="IPR003439">
    <property type="entry name" value="ABC_transporter-like_ATP-bd"/>
</dbReference>
<dbReference type="InterPro" id="IPR039421">
    <property type="entry name" value="Type_1_exporter"/>
</dbReference>
<dbReference type="RefSeq" id="WP_090844315.1">
    <property type="nucleotide sequence ID" value="NZ_FNIL01000018.1"/>
</dbReference>
<keyword evidence="13" id="KW-1185">Reference proteome</keyword>
<dbReference type="NCBIfam" id="TIGR02857">
    <property type="entry name" value="CydD"/>
    <property type="match status" value="1"/>
</dbReference>